<organism evidence="1">
    <name type="scientific">Oryza sativa subsp. japonica</name>
    <name type="common">Rice</name>
    <dbReference type="NCBI Taxonomy" id="39947"/>
    <lineage>
        <taxon>Eukaryota</taxon>
        <taxon>Viridiplantae</taxon>
        <taxon>Streptophyta</taxon>
        <taxon>Embryophyta</taxon>
        <taxon>Tracheophyta</taxon>
        <taxon>Spermatophyta</taxon>
        <taxon>Magnoliopsida</taxon>
        <taxon>Liliopsida</taxon>
        <taxon>Poales</taxon>
        <taxon>Poaceae</taxon>
        <taxon>BOP clade</taxon>
        <taxon>Oryzoideae</taxon>
        <taxon>Oryzeae</taxon>
        <taxon>Oryzinae</taxon>
        <taxon>Oryza</taxon>
        <taxon>Oryza sativa</taxon>
    </lineage>
</organism>
<reference evidence="1" key="2">
    <citation type="submission" date="2008-12" db="EMBL/GenBank/DDBJ databases">
        <title>Improved gene annotation of the rice (Oryza sativa) genomes.</title>
        <authorList>
            <person name="Wang J."/>
            <person name="Li R."/>
            <person name="Fan W."/>
            <person name="Huang Q."/>
            <person name="Zhang J."/>
            <person name="Zhou Y."/>
            <person name="Hu Y."/>
            <person name="Zi S."/>
            <person name="Li J."/>
            <person name="Ni P."/>
            <person name="Zheng H."/>
            <person name="Zhang Y."/>
            <person name="Zhao M."/>
            <person name="Hao Q."/>
            <person name="McDermott J."/>
            <person name="Samudrala R."/>
            <person name="Kristiansen K."/>
            <person name="Wong G.K.-S."/>
        </authorList>
    </citation>
    <scope>NUCLEOTIDE SEQUENCE</scope>
</reference>
<gene>
    <name evidence="1" type="ORF">OsJ_00623</name>
</gene>
<name>A0A8J8XIW4_ORYSJ</name>
<protein>
    <submittedName>
        <fullName evidence="1">Uncharacterized protein</fullName>
    </submittedName>
</protein>
<dbReference type="AlphaFoldDB" id="A0A8J8XIW4"/>
<dbReference type="Gramene" id="Os03t0666850-01">
    <property type="protein sequence ID" value="Os03t0666850-01"/>
    <property type="gene ID" value="Os03g0666850"/>
</dbReference>
<dbReference type="Proteomes" id="UP000007752">
    <property type="component" value="Chromosome 1"/>
</dbReference>
<proteinExistence type="predicted"/>
<evidence type="ECO:0000313" key="1">
    <source>
        <dbReference type="EMBL" id="EEE53991.1"/>
    </source>
</evidence>
<dbReference type="EMBL" id="CM000138">
    <property type="protein sequence ID" value="EEE53991.1"/>
    <property type="molecule type" value="Genomic_DNA"/>
</dbReference>
<sequence length="126" mass="13993">MYMLYRIYGRLPFPANVTSPSSFAEAQQGGILSSATRLLMLRAWRPGGALCPCTLSQLAATQIPVVVILTVMNPFGAHMGCLPSMVCELPSNSQNMWPQVQFYQILTYSMATESLKHSRIFKFISI</sequence>
<reference evidence="1" key="1">
    <citation type="journal article" date="2005" name="PLoS Biol.">
        <title>The genomes of Oryza sativa: a history of duplications.</title>
        <authorList>
            <person name="Yu J."/>
            <person name="Wang J."/>
            <person name="Lin W."/>
            <person name="Li S."/>
            <person name="Li H."/>
            <person name="Zhou J."/>
            <person name="Ni P."/>
            <person name="Dong W."/>
            <person name="Hu S."/>
            <person name="Zeng C."/>
            <person name="Zhang J."/>
            <person name="Zhang Y."/>
            <person name="Li R."/>
            <person name="Xu Z."/>
            <person name="Li S."/>
            <person name="Li X."/>
            <person name="Zheng H."/>
            <person name="Cong L."/>
            <person name="Lin L."/>
            <person name="Yin J."/>
            <person name="Geng J."/>
            <person name="Li G."/>
            <person name="Shi J."/>
            <person name="Liu J."/>
            <person name="Lv H."/>
            <person name="Li J."/>
            <person name="Wang J."/>
            <person name="Deng Y."/>
            <person name="Ran L."/>
            <person name="Shi X."/>
            <person name="Wang X."/>
            <person name="Wu Q."/>
            <person name="Li C."/>
            <person name="Ren X."/>
            <person name="Wang J."/>
            <person name="Wang X."/>
            <person name="Li D."/>
            <person name="Liu D."/>
            <person name="Zhang X."/>
            <person name="Ji Z."/>
            <person name="Zhao W."/>
            <person name="Sun Y."/>
            <person name="Zhang Z."/>
            <person name="Bao J."/>
            <person name="Han Y."/>
            <person name="Dong L."/>
            <person name="Ji J."/>
            <person name="Chen P."/>
            <person name="Wu S."/>
            <person name="Liu J."/>
            <person name="Xiao Y."/>
            <person name="Bu D."/>
            <person name="Tan J."/>
            <person name="Yang L."/>
            <person name="Ye C."/>
            <person name="Zhang J."/>
            <person name="Xu J."/>
            <person name="Zhou Y."/>
            <person name="Yu Y."/>
            <person name="Zhang B."/>
            <person name="Zhuang S."/>
            <person name="Wei H."/>
            <person name="Liu B."/>
            <person name="Lei M."/>
            <person name="Yu H."/>
            <person name="Li Y."/>
            <person name="Xu H."/>
            <person name="Wei S."/>
            <person name="He X."/>
            <person name="Fang L."/>
            <person name="Zhang Z."/>
            <person name="Zhang Y."/>
            <person name="Huang X."/>
            <person name="Su Z."/>
            <person name="Tong W."/>
            <person name="Li J."/>
            <person name="Tong Z."/>
            <person name="Li S."/>
            <person name="Ye J."/>
            <person name="Wang L."/>
            <person name="Fang L."/>
            <person name="Lei T."/>
            <person name="Chen C."/>
            <person name="Chen H."/>
            <person name="Xu Z."/>
            <person name="Li H."/>
            <person name="Huang H."/>
            <person name="Zhang F."/>
            <person name="Xu H."/>
            <person name="Li N."/>
            <person name="Zhao C."/>
            <person name="Li S."/>
            <person name="Dong L."/>
            <person name="Huang Y."/>
            <person name="Li L."/>
            <person name="Xi Y."/>
            <person name="Qi Q."/>
            <person name="Li W."/>
            <person name="Zhang B."/>
            <person name="Hu W."/>
            <person name="Zhang Y."/>
            <person name="Tian X."/>
            <person name="Jiao Y."/>
            <person name="Liang X."/>
            <person name="Jin J."/>
            <person name="Gao L."/>
            <person name="Zheng W."/>
            <person name="Hao B."/>
            <person name="Liu S."/>
            <person name="Wang W."/>
            <person name="Yuan L."/>
            <person name="Cao M."/>
            <person name="McDermott J."/>
            <person name="Samudrala R."/>
            <person name="Wang J."/>
            <person name="Wong G.K."/>
            <person name="Yang H."/>
        </authorList>
    </citation>
    <scope>NUCLEOTIDE SEQUENCE [LARGE SCALE GENOMIC DNA]</scope>
</reference>
<dbReference type="HOGENOM" id="CLU_1985307_0_0_1"/>
<accession>A0A8J8XIW4</accession>